<dbReference type="FunFam" id="1.10.630.10:FF:000238">
    <property type="entry name" value="Cytochrome P450 2A6"/>
    <property type="match status" value="1"/>
</dbReference>
<dbReference type="Gene3D" id="1.10.630.10">
    <property type="entry name" value="Cytochrome P450"/>
    <property type="match status" value="1"/>
</dbReference>
<organism evidence="16 17">
    <name type="scientific">Hypsibius exemplaris</name>
    <name type="common">Freshwater tardigrade</name>
    <dbReference type="NCBI Taxonomy" id="2072580"/>
    <lineage>
        <taxon>Eukaryota</taxon>
        <taxon>Metazoa</taxon>
        <taxon>Ecdysozoa</taxon>
        <taxon>Tardigrada</taxon>
        <taxon>Eutardigrada</taxon>
        <taxon>Parachela</taxon>
        <taxon>Hypsibioidea</taxon>
        <taxon>Hypsibiidae</taxon>
        <taxon>Hypsibius</taxon>
    </lineage>
</organism>
<keyword evidence="9 14" id="KW-0560">Oxidoreductase</keyword>
<evidence type="ECO:0000256" key="2">
    <source>
        <dbReference type="ARBA" id="ARBA00004174"/>
    </source>
</evidence>
<evidence type="ECO:0000256" key="8">
    <source>
        <dbReference type="ARBA" id="ARBA00022848"/>
    </source>
</evidence>
<dbReference type="InterPro" id="IPR050182">
    <property type="entry name" value="Cytochrome_P450_fam2"/>
</dbReference>
<dbReference type="PRINTS" id="PR00463">
    <property type="entry name" value="EP450I"/>
</dbReference>
<dbReference type="PROSITE" id="PS00086">
    <property type="entry name" value="CYTOCHROME_P450"/>
    <property type="match status" value="1"/>
</dbReference>
<evidence type="ECO:0000256" key="14">
    <source>
        <dbReference type="RuleBase" id="RU000461"/>
    </source>
</evidence>
<accession>A0A1W0XEB2</accession>
<feature type="binding site" description="axial binding residue" evidence="13">
    <location>
        <position position="486"/>
    </location>
    <ligand>
        <name>heme</name>
        <dbReference type="ChEBI" id="CHEBI:30413"/>
    </ligand>
    <ligandPart>
        <name>Fe</name>
        <dbReference type="ChEBI" id="CHEBI:18248"/>
    </ligandPart>
</feature>
<dbReference type="GO" id="GO:0005789">
    <property type="term" value="C:endoplasmic reticulum membrane"/>
    <property type="evidence" value="ECO:0007669"/>
    <property type="project" value="UniProtKB-SubCell"/>
</dbReference>
<keyword evidence="6 13" id="KW-0479">Metal-binding</keyword>
<dbReference type="PRINTS" id="PR00385">
    <property type="entry name" value="P450"/>
</dbReference>
<dbReference type="InterPro" id="IPR002401">
    <property type="entry name" value="Cyt_P450_E_grp-I"/>
</dbReference>
<dbReference type="GO" id="GO:0008395">
    <property type="term" value="F:steroid hydroxylase activity"/>
    <property type="evidence" value="ECO:0007669"/>
    <property type="project" value="TreeGrafter"/>
</dbReference>
<evidence type="ECO:0000313" key="16">
    <source>
        <dbReference type="EMBL" id="OQV25803.1"/>
    </source>
</evidence>
<dbReference type="SUPFAM" id="SSF48264">
    <property type="entry name" value="Cytochrome P450"/>
    <property type="match status" value="1"/>
</dbReference>
<sequence length="560" mass="64324">MFCFRSLLSTGRFLPAVIFEDQEERFLLSNTSCRIIAGATDRLFFDGLVTFSILFLEVLAFVCLLIIGALSYQYLLILKQRLAGKLPPGPFPLPLIGTAGIDHTQPFRTFERFAEKYGGLYSCFLGSDLTVVIADIHLLRKAFRDIRFAGRPRVTDHYLGVKVENGPVLSEGVLWKEQRHFSIQALREFGFGRALVEDYIHLEIGNALQAFRETKGKPIDNRMFFANAFGNIISYLLFSTDFQSNDPRFVECADIIAVNFQELGNASTLDFYPWLRFFPPFKRGFQNTQNRFEIIFKILDDLIVQHKDTFDPEHPRDYIDAFLIVQQTDKGGIFTGEQLVRNVYDLYAQSTTIFLQWAMLYMIKYPEVQRKVQSEIDDAIGSEKVITYGDKVQLPYTDATIQEIFRCANFGPFLMPHKTTESVDFEGYRIPKDTTVFGLSWYCMRDPKLWTERDTFRPERLLDESGRVDHSLAENITPFSVGKRACPGEGLARHEIFVFFASILQHFTVVAEHDNFIPSMQPIDGEALTPHDYRMRVLPRTAPEWSVKRALSDKPPEPST</sequence>
<dbReference type="Proteomes" id="UP000192578">
    <property type="component" value="Unassembled WGS sequence"/>
</dbReference>
<evidence type="ECO:0000256" key="9">
    <source>
        <dbReference type="ARBA" id="ARBA00023002"/>
    </source>
</evidence>
<keyword evidence="10 13" id="KW-0408">Iron</keyword>
<evidence type="ECO:0000256" key="15">
    <source>
        <dbReference type="SAM" id="Phobius"/>
    </source>
</evidence>
<evidence type="ECO:0000313" key="17">
    <source>
        <dbReference type="Proteomes" id="UP000192578"/>
    </source>
</evidence>
<feature type="transmembrane region" description="Helical" evidence="15">
    <location>
        <begin position="51"/>
        <end position="75"/>
    </location>
</feature>
<dbReference type="AlphaFoldDB" id="A0A1W0XEB2"/>
<evidence type="ECO:0000256" key="10">
    <source>
        <dbReference type="ARBA" id="ARBA00023004"/>
    </source>
</evidence>
<keyword evidence="5 13" id="KW-0349">Heme</keyword>
<keyword evidence="17" id="KW-1185">Reference proteome</keyword>
<dbReference type="GO" id="GO:0005506">
    <property type="term" value="F:iron ion binding"/>
    <property type="evidence" value="ECO:0007669"/>
    <property type="project" value="InterPro"/>
</dbReference>
<comment type="subcellular location">
    <subcellularLocation>
        <location evidence="3">Endoplasmic reticulum membrane</location>
        <topology evidence="3">Peripheral membrane protein</topology>
    </subcellularLocation>
    <subcellularLocation>
        <location evidence="2">Microsome membrane</location>
        <topology evidence="2">Peripheral membrane protein</topology>
    </subcellularLocation>
</comment>
<evidence type="ECO:0000256" key="1">
    <source>
        <dbReference type="ARBA" id="ARBA00001971"/>
    </source>
</evidence>
<dbReference type="GO" id="GO:0020037">
    <property type="term" value="F:heme binding"/>
    <property type="evidence" value="ECO:0007669"/>
    <property type="project" value="InterPro"/>
</dbReference>
<dbReference type="InterPro" id="IPR036396">
    <property type="entry name" value="Cyt_P450_sf"/>
</dbReference>
<protein>
    <submittedName>
        <fullName evidence="16">Cytochrome P450 2J6</fullName>
    </submittedName>
</protein>
<comment type="cofactor">
    <cofactor evidence="1 13">
        <name>heme</name>
        <dbReference type="ChEBI" id="CHEBI:30413"/>
    </cofactor>
</comment>
<evidence type="ECO:0000256" key="12">
    <source>
        <dbReference type="ARBA" id="ARBA00023136"/>
    </source>
</evidence>
<evidence type="ECO:0000256" key="3">
    <source>
        <dbReference type="ARBA" id="ARBA00004406"/>
    </source>
</evidence>
<keyword evidence="12 15" id="KW-0472">Membrane</keyword>
<dbReference type="PANTHER" id="PTHR24300">
    <property type="entry name" value="CYTOCHROME P450 508A4-RELATED"/>
    <property type="match status" value="1"/>
</dbReference>
<dbReference type="InterPro" id="IPR017972">
    <property type="entry name" value="Cyt_P450_CS"/>
</dbReference>
<comment type="caution">
    <text evidence="16">The sequence shown here is derived from an EMBL/GenBank/DDBJ whole genome shotgun (WGS) entry which is preliminary data.</text>
</comment>
<evidence type="ECO:0000256" key="6">
    <source>
        <dbReference type="ARBA" id="ARBA00022723"/>
    </source>
</evidence>
<comment type="similarity">
    <text evidence="4 14">Belongs to the cytochrome P450 family.</text>
</comment>
<dbReference type="GO" id="GO:0006805">
    <property type="term" value="P:xenobiotic metabolic process"/>
    <property type="evidence" value="ECO:0007669"/>
    <property type="project" value="TreeGrafter"/>
</dbReference>
<dbReference type="GO" id="GO:0006082">
    <property type="term" value="P:organic acid metabolic process"/>
    <property type="evidence" value="ECO:0007669"/>
    <property type="project" value="TreeGrafter"/>
</dbReference>
<dbReference type="GO" id="GO:0016712">
    <property type="term" value="F:oxidoreductase activity, acting on paired donors, with incorporation or reduction of molecular oxygen, reduced flavin or flavoprotein as one donor, and incorporation of one atom of oxygen"/>
    <property type="evidence" value="ECO:0007669"/>
    <property type="project" value="TreeGrafter"/>
</dbReference>
<keyword evidence="7" id="KW-0256">Endoplasmic reticulum</keyword>
<gene>
    <name evidence="16" type="ORF">BV898_00728</name>
</gene>
<evidence type="ECO:0000256" key="11">
    <source>
        <dbReference type="ARBA" id="ARBA00023033"/>
    </source>
</evidence>
<reference evidence="17" key="1">
    <citation type="submission" date="2017-01" db="EMBL/GenBank/DDBJ databases">
        <title>Comparative genomics of anhydrobiosis in the tardigrade Hypsibius dujardini.</title>
        <authorList>
            <person name="Yoshida Y."/>
            <person name="Koutsovoulos G."/>
            <person name="Laetsch D."/>
            <person name="Stevens L."/>
            <person name="Kumar S."/>
            <person name="Horikawa D."/>
            <person name="Ishino K."/>
            <person name="Komine S."/>
            <person name="Tomita M."/>
            <person name="Blaxter M."/>
            <person name="Arakawa K."/>
        </authorList>
    </citation>
    <scope>NUCLEOTIDE SEQUENCE [LARGE SCALE GENOMIC DNA]</scope>
    <source>
        <strain evidence="17">Z151</strain>
    </source>
</reference>
<name>A0A1W0XEB2_HYPEX</name>
<dbReference type="EMBL" id="MTYJ01000002">
    <property type="protein sequence ID" value="OQV25803.1"/>
    <property type="molecule type" value="Genomic_DNA"/>
</dbReference>
<dbReference type="Pfam" id="PF00067">
    <property type="entry name" value="p450"/>
    <property type="match status" value="1"/>
</dbReference>
<evidence type="ECO:0000256" key="5">
    <source>
        <dbReference type="ARBA" id="ARBA00022617"/>
    </source>
</evidence>
<evidence type="ECO:0000256" key="4">
    <source>
        <dbReference type="ARBA" id="ARBA00010617"/>
    </source>
</evidence>
<proteinExistence type="inferred from homology"/>
<keyword evidence="15" id="KW-0812">Transmembrane</keyword>
<keyword evidence="8" id="KW-0492">Microsome</keyword>
<keyword evidence="15" id="KW-1133">Transmembrane helix</keyword>
<evidence type="ECO:0000256" key="7">
    <source>
        <dbReference type="ARBA" id="ARBA00022824"/>
    </source>
</evidence>
<keyword evidence="11 14" id="KW-0503">Monooxygenase</keyword>
<dbReference type="InterPro" id="IPR001128">
    <property type="entry name" value="Cyt_P450"/>
</dbReference>
<evidence type="ECO:0000256" key="13">
    <source>
        <dbReference type="PIRSR" id="PIRSR602401-1"/>
    </source>
</evidence>
<dbReference type="OrthoDB" id="1055148at2759"/>
<dbReference type="PANTHER" id="PTHR24300:SF403">
    <property type="entry name" value="CYTOCHROME P450 306A1"/>
    <property type="match status" value="1"/>
</dbReference>